<keyword evidence="2" id="KW-1185">Reference proteome</keyword>
<reference evidence="1 2" key="1">
    <citation type="submission" date="2024-02" db="EMBL/GenBank/DDBJ databases">
        <authorList>
            <person name="Saticioglu I.B."/>
        </authorList>
    </citation>
    <scope>NUCLEOTIDE SEQUENCE [LARGE SCALE GENOMIC DNA]</scope>
    <source>
        <strain evidence="1 2">Mu-43</strain>
    </source>
</reference>
<organism evidence="1 2">
    <name type="scientific">Microbacterium istanbulense</name>
    <dbReference type="NCBI Taxonomy" id="3122049"/>
    <lineage>
        <taxon>Bacteria</taxon>
        <taxon>Bacillati</taxon>
        <taxon>Actinomycetota</taxon>
        <taxon>Actinomycetes</taxon>
        <taxon>Micrococcales</taxon>
        <taxon>Microbacteriaceae</taxon>
        <taxon>Microbacterium</taxon>
    </lineage>
</organism>
<evidence type="ECO:0000313" key="1">
    <source>
        <dbReference type="EMBL" id="MEJ1090996.1"/>
    </source>
</evidence>
<proteinExistence type="predicted"/>
<gene>
    <name evidence="1" type="ORF">WDU93_04755</name>
</gene>
<dbReference type="RefSeq" id="WP_337318107.1">
    <property type="nucleotide sequence ID" value="NZ_JBBDGN010000003.1"/>
</dbReference>
<dbReference type="Proteomes" id="UP001366085">
    <property type="component" value="Unassembled WGS sequence"/>
</dbReference>
<evidence type="ECO:0000313" key="2">
    <source>
        <dbReference type="Proteomes" id="UP001366085"/>
    </source>
</evidence>
<dbReference type="EMBL" id="JBBDGN010000003">
    <property type="protein sequence ID" value="MEJ1090996.1"/>
    <property type="molecule type" value="Genomic_DNA"/>
</dbReference>
<name>A0ABU8LI37_9MICO</name>
<protein>
    <submittedName>
        <fullName evidence="1">Uncharacterized protein</fullName>
    </submittedName>
</protein>
<accession>A0ABU8LI37</accession>
<comment type="caution">
    <text evidence="1">The sequence shown here is derived from an EMBL/GenBank/DDBJ whole genome shotgun (WGS) entry which is preliminary data.</text>
</comment>
<sequence>MTDHTQQSRLADHAFEADSVRSGAVVGAGEGGRGLVDAIHDLLRADATAAESAPSVWLGGAYPMLARGKAWIVPLAWLPSPADGDAGALDTRRHQASKLWLDIRGAGNYHHGNYFAVDLAGAEGQLRPYADELVRTGVRRADWWTEGAYAIVLVVYGDPLPAPHRGTAVHIVPRDWVWDNWGSETMGGMPPTDLQWSWEDVVAFAQQNPSTRTADAAG</sequence>